<sequence>MPPPSCEKCKTFGHLVKNCPLVPHVPVSVEQEQPSPGGSLVEVIEDNGVKAGDLGDQGVVSMPPTMNKKGLAETIEVEAVKIVTAVNTQNKMDDEAARRKRDGDFKVYVRSSFMLCVPVTLSTYLWFLHACAAGTPNLYFAVTGDKVLNDPVKQKEVRKLIFEEAIKVIVVIEILGDIGRFRDVLKGRVGALSCSRDVAAFAG</sequence>
<evidence type="ECO:0000256" key="1">
    <source>
        <dbReference type="SAM" id="Phobius"/>
    </source>
</evidence>
<evidence type="ECO:0000313" key="2">
    <source>
        <dbReference type="EMBL" id="GFY93895.1"/>
    </source>
</evidence>
<proteinExistence type="predicted"/>
<evidence type="ECO:0008006" key="4">
    <source>
        <dbReference type="Google" id="ProtNLM"/>
    </source>
</evidence>
<feature type="transmembrane region" description="Helical" evidence="1">
    <location>
        <begin position="107"/>
        <end position="127"/>
    </location>
</feature>
<evidence type="ECO:0000313" key="3">
    <source>
        <dbReference type="Proteomes" id="UP000585474"/>
    </source>
</evidence>
<name>A0A7J0F5B2_9ERIC</name>
<organism evidence="2 3">
    <name type="scientific">Actinidia rufa</name>
    <dbReference type="NCBI Taxonomy" id="165716"/>
    <lineage>
        <taxon>Eukaryota</taxon>
        <taxon>Viridiplantae</taxon>
        <taxon>Streptophyta</taxon>
        <taxon>Embryophyta</taxon>
        <taxon>Tracheophyta</taxon>
        <taxon>Spermatophyta</taxon>
        <taxon>Magnoliopsida</taxon>
        <taxon>eudicotyledons</taxon>
        <taxon>Gunneridae</taxon>
        <taxon>Pentapetalae</taxon>
        <taxon>asterids</taxon>
        <taxon>Ericales</taxon>
        <taxon>Actinidiaceae</taxon>
        <taxon>Actinidia</taxon>
    </lineage>
</organism>
<comment type="caution">
    <text evidence="2">The sequence shown here is derived from an EMBL/GenBank/DDBJ whole genome shotgun (WGS) entry which is preliminary data.</text>
</comment>
<keyword evidence="3" id="KW-1185">Reference proteome</keyword>
<dbReference type="AlphaFoldDB" id="A0A7J0F5B2"/>
<keyword evidence="1" id="KW-1133">Transmembrane helix</keyword>
<dbReference type="Proteomes" id="UP000585474">
    <property type="component" value="Unassembled WGS sequence"/>
</dbReference>
<keyword evidence="1" id="KW-0812">Transmembrane</keyword>
<gene>
    <name evidence="2" type="ORF">Acr_09g0003410</name>
</gene>
<keyword evidence="1" id="KW-0472">Membrane</keyword>
<protein>
    <recommendedName>
        <fullName evidence="4">CCHC-type domain-containing protein</fullName>
    </recommendedName>
</protein>
<accession>A0A7J0F5B2</accession>
<dbReference type="EMBL" id="BJWL01000009">
    <property type="protein sequence ID" value="GFY93895.1"/>
    <property type="molecule type" value="Genomic_DNA"/>
</dbReference>
<reference evidence="2 3" key="1">
    <citation type="submission" date="2019-07" db="EMBL/GenBank/DDBJ databases">
        <title>De Novo Assembly of kiwifruit Actinidia rufa.</title>
        <authorList>
            <person name="Sugita-Konishi S."/>
            <person name="Sato K."/>
            <person name="Mori E."/>
            <person name="Abe Y."/>
            <person name="Kisaki G."/>
            <person name="Hamano K."/>
            <person name="Suezawa K."/>
            <person name="Otani M."/>
            <person name="Fukuda T."/>
            <person name="Manabe T."/>
            <person name="Gomi K."/>
            <person name="Tabuchi M."/>
            <person name="Akimitsu K."/>
            <person name="Kataoka I."/>
        </authorList>
    </citation>
    <scope>NUCLEOTIDE SEQUENCE [LARGE SCALE GENOMIC DNA]</scope>
    <source>
        <strain evidence="3">cv. Fuchu</strain>
    </source>
</reference>